<keyword evidence="3" id="KW-1185">Reference proteome</keyword>
<dbReference type="InParanoid" id="F0ZM52"/>
<evidence type="ECO:0000313" key="2">
    <source>
        <dbReference type="EMBL" id="EGC34965.1"/>
    </source>
</evidence>
<protein>
    <recommendedName>
        <fullName evidence="4">FNIP repeat-containing protein</fullName>
    </recommendedName>
</protein>
<dbReference type="InterPro" id="IPR051251">
    <property type="entry name" value="STK_FNIP-Repeat"/>
</dbReference>
<sequence length="608" mass="70445">MIVTTNQCKFTIVWNNTYLRKIIIKYLRLYHLFSYIRYFPSINSILKFKFKEYLKEIEIDGRKGQDGYHEILFSDDEEEEDDEEEQLKLPPSSLSNINIPKSVTVVQLFYSIRSPSGLEMFKSNQSSISKLHLYRLDSSLKINYNILSDSITELTLFEYHHEIKKDTLPKGLTKLNVSFDGLHQKKSMFEKGSLPGSLTHLTVQCFSQHFNFKSGILPNKLLYLKIASSVYQEIPKDYRFPDSLIHLEIKCKDLKTKLPINLTSLHIQTSKEIKDYSLPSLLKYLYISTCQPLSSRLLPKYLLSLETDADSIGVSVLPETLQRLILRTDGSGLLNFNIKLLPKMMPSSLTYLNFDFDGYGSFNNGGFPMIEENIFPSTLTYLNLGNGFNQPIGVNTLPNSGNLKTLILGISFSQEIVSNSIPPSVLYFHIKNSSYQHFIKLNNPYTVIKICDSNNNYFRLYKPNPQDLRVLRLSSNFNEPIHSLELRNKTNLEYLQLNKLFNHDLLLEDLPINNSIKVLILGNSFNKLIHLEYFQNLETLIIKNSNPKIIASIFYNNDNKNDPIYNFYNLKVIEVRAGNNRFLDGLEEVFYQFVRLSKEKEKKSKNMY</sequence>
<gene>
    <name evidence="2" type="ORF">DICPUDRAFT_94663</name>
</gene>
<proteinExistence type="predicted"/>
<dbReference type="Proteomes" id="UP000001064">
    <property type="component" value="Unassembled WGS sequence"/>
</dbReference>
<keyword evidence="1" id="KW-0677">Repeat</keyword>
<dbReference type="GeneID" id="10501929"/>
<dbReference type="AlphaFoldDB" id="F0ZM52"/>
<dbReference type="Pfam" id="PF05725">
    <property type="entry name" value="FNIP"/>
    <property type="match status" value="1"/>
</dbReference>
<accession>F0ZM52</accession>
<organism evidence="2 3">
    <name type="scientific">Dictyostelium purpureum</name>
    <name type="common">Slime mold</name>
    <dbReference type="NCBI Taxonomy" id="5786"/>
    <lineage>
        <taxon>Eukaryota</taxon>
        <taxon>Amoebozoa</taxon>
        <taxon>Evosea</taxon>
        <taxon>Eumycetozoa</taxon>
        <taxon>Dictyostelia</taxon>
        <taxon>Dictyosteliales</taxon>
        <taxon>Dictyosteliaceae</taxon>
        <taxon>Dictyostelium</taxon>
    </lineage>
</organism>
<dbReference type="EMBL" id="GL871076">
    <property type="protein sequence ID" value="EGC34965.1"/>
    <property type="molecule type" value="Genomic_DNA"/>
</dbReference>
<dbReference type="KEGG" id="dpp:DICPUDRAFT_94663"/>
<dbReference type="FunCoup" id="F0ZM52">
    <property type="interactions" value="23"/>
</dbReference>
<dbReference type="PANTHER" id="PTHR32134">
    <property type="entry name" value="FNIP REPEAT-CONTAINING PROTEIN"/>
    <property type="match status" value="1"/>
</dbReference>
<reference evidence="3" key="1">
    <citation type="journal article" date="2011" name="Genome Biol.">
        <title>Comparative genomics of the social amoebae Dictyostelium discoideum and Dictyostelium purpureum.</title>
        <authorList>
            <consortium name="US DOE Joint Genome Institute (JGI-PGF)"/>
            <person name="Sucgang R."/>
            <person name="Kuo A."/>
            <person name="Tian X."/>
            <person name="Salerno W."/>
            <person name="Parikh A."/>
            <person name="Feasley C.L."/>
            <person name="Dalin E."/>
            <person name="Tu H."/>
            <person name="Huang E."/>
            <person name="Barry K."/>
            <person name="Lindquist E."/>
            <person name="Shapiro H."/>
            <person name="Bruce D."/>
            <person name="Schmutz J."/>
            <person name="Salamov A."/>
            <person name="Fey P."/>
            <person name="Gaudet P."/>
            <person name="Anjard C."/>
            <person name="Babu M.M."/>
            <person name="Basu S."/>
            <person name="Bushmanova Y."/>
            <person name="van der Wel H."/>
            <person name="Katoh-Kurasawa M."/>
            <person name="Dinh C."/>
            <person name="Coutinho P.M."/>
            <person name="Saito T."/>
            <person name="Elias M."/>
            <person name="Schaap P."/>
            <person name="Kay R.R."/>
            <person name="Henrissat B."/>
            <person name="Eichinger L."/>
            <person name="Rivero F."/>
            <person name="Putnam N.H."/>
            <person name="West C.M."/>
            <person name="Loomis W.F."/>
            <person name="Chisholm R.L."/>
            <person name="Shaulsky G."/>
            <person name="Strassmann J.E."/>
            <person name="Queller D.C."/>
            <person name="Kuspa A."/>
            <person name="Grigoriev I.V."/>
        </authorList>
    </citation>
    <scope>NUCLEOTIDE SEQUENCE [LARGE SCALE GENOMIC DNA]</scope>
    <source>
        <strain evidence="3">QSDP1</strain>
    </source>
</reference>
<evidence type="ECO:0008006" key="4">
    <source>
        <dbReference type="Google" id="ProtNLM"/>
    </source>
</evidence>
<dbReference type="VEuPathDB" id="AmoebaDB:DICPUDRAFT_94663"/>
<dbReference type="PANTHER" id="PTHR32134:SF169">
    <property type="entry name" value="FNIP REPEAT-CONTAINING PROTEIN-RELATED"/>
    <property type="match status" value="1"/>
</dbReference>
<evidence type="ECO:0000256" key="1">
    <source>
        <dbReference type="ARBA" id="ARBA00022737"/>
    </source>
</evidence>
<dbReference type="RefSeq" id="XP_003288490.1">
    <property type="nucleotide sequence ID" value="XM_003288442.1"/>
</dbReference>
<name>F0ZM52_DICPU</name>
<evidence type="ECO:0000313" key="3">
    <source>
        <dbReference type="Proteomes" id="UP000001064"/>
    </source>
</evidence>
<dbReference type="InterPro" id="IPR008615">
    <property type="entry name" value="FNIP"/>
</dbReference>